<dbReference type="Proteomes" id="UP000285655">
    <property type="component" value="Unassembled WGS sequence"/>
</dbReference>
<reference evidence="2 3" key="1">
    <citation type="journal article" date="2017" name="ISME J.">
        <title>Energy and carbon metabolisms in a deep terrestrial subsurface fluid microbial community.</title>
        <authorList>
            <person name="Momper L."/>
            <person name="Jungbluth S.P."/>
            <person name="Lee M.D."/>
            <person name="Amend J.P."/>
        </authorList>
    </citation>
    <scope>NUCLEOTIDE SEQUENCE [LARGE SCALE GENOMIC DNA]</scope>
    <source>
        <strain evidence="2">SURF_29</strain>
    </source>
</reference>
<feature type="coiled-coil region" evidence="1">
    <location>
        <begin position="7"/>
        <end position="54"/>
    </location>
</feature>
<protein>
    <submittedName>
        <fullName evidence="2">Uncharacterized protein</fullName>
    </submittedName>
</protein>
<evidence type="ECO:0000313" key="3">
    <source>
        <dbReference type="Proteomes" id="UP000285655"/>
    </source>
</evidence>
<organism evidence="2 3">
    <name type="scientific">candidate division WS5 bacterium</name>
    <dbReference type="NCBI Taxonomy" id="2093353"/>
    <lineage>
        <taxon>Bacteria</taxon>
        <taxon>candidate division WS5</taxon>
    </lineage>
</organism>
<dbReference type="EMBL" id="QZJW01000058">
    <property type="protein sequence ID" value="RJO59899.1"/>
    <property type="molecule type" value="Genomic_DNA"/>
</dbReference>
<accession>A0A419D9N2</accession>
<name>A0A419D9N2_9BACT</name>
<evidence type="ECO:0000256" key="1">
    <source>
        <dbReference type="SAM" id="Coils"/>
    </source>
</evidence>
<gene>
    <name evidence="2" type="ORF">C4544_07390</name>
</gene>
<dbReference type="AlphaFoldDB" id="A0A419D9N2"/>
<proteinExistence type="predicted"/>
<comment type="caution">
    <text evidence="2">The sequence shown here is derived from an EMBL/GenBank/DDBJ whole genome shotgun (WGS) entry which is preliminary data.</text>
</comment>
<sequence length="110" mass="12387">MIQTNKIEELIKNIESSKAHLKTLEEDLKLEEEIEEMKSNLRAKMKLSSELTNEEIGDLCRTIELQSLLSALKVSGIMESQNTIFLPEAMNVSIAEVLCLLSKRISPKLG</sequence>
<keyword evidence="1" id="KW-0175">Coiled coil</keyword>
<evidence type="ECO:0000313" key="2">
    <source>
        <dbReference type="EMBL" id="RJO59899.1"/>
    </source>
</evidence>